<feature type="chain" id="PRO_5013928908" evidence="1">
    <location>
        <begin position="20"/>
        <end position="368"/>
    </location>
</feature>
<evidence type="ECO:0000259" key="2">
    <source>
        <dbReference type="PROSITE" id="PS50213"/>
    </source>
</evidence>
<dbReference type="Gene3D" id="2.30.180.10">
    <property type="entry name" value="FAS1 domain"/>
    <property type="match status" value="2"/>
</dbReference>
<dbReference type="SUPFAM" id="SSF82153">
    <property type="entry name" value="FAS1 domain"/>
    <property type="match status" value="2"/>
</dbReference>
<feature type="domain" description="FAS1" evidence="2">
    <location>
        <begin position="224"/>
        <end position="361"/>
    </location>
</feature>
<dbReference type="SMART" id="SM00554">
    <property type="entry name" value="FAS1"/>
    <property type="match status" value="2"/>
</dbReference>
<dbReference type="PANTHER" id="PTHR10900">
    <property type="entry name" value="PERIOSTIN-RELATED"/>
    <property type="match status" value="1"/>
</dbReference>
<dbReference type="STRING" id="1340429.A0A2G4SJ01"/>
<dbReference type="PANTHER" id="PTHR10900:SF77">
    <property type="entry name" value="FI19380P1"/>
    <property type="match status" value="1"/>
</dbReference>
<protein>
    <submittedName>
        <fullName evidence="3">FAS1 domain-containing protein</fullName>
    </submittedName>
</protein>
<dbReference type="PROSITE" id="PS50213">
    <property type="entry name" value="FAS1"/>
    <property type="match status" value="2"/>
</dbReference>
<evidence type="ECO:0000256" key="1">
    <source>
        <dbReference type="SAM" id="SignalP"/>
    </source>
</evidence>
<dbReference type="GO" id="GO:0005615">
    <property type="term" value="C:extracellular space"/>
    <property type="evidence" value="ECO:0007669"/>
    <property type="project" value="TreeGrafter"/>
</dbReference>
<proteinExistence type="predicted"/>
<organism evidence="3 4">
    <name type="scientific">Rhizopus microsporus ATCC 52813</name>
    <dbReference type="NCBI Taxonomy" id="1340429"/>
    <lineage>
        <taxon>Eukaryota</taxon>
        <taxon>Fungi</taxon>
        <taxon>Fungi incertae sedis</taxon>
        <taxon>Mucoromycota</taxon>
        <taxon>Mucoromycotina</taxon>
        <taxon>Mucoromycetes</taxon>
        <taxon>Mucorales</taxon>
        <taxon>Mucorineae</taxon>
        <taxon>Rhizopodaceae</taxon>
        <taxon>Rhizopus</taxon>
    </lineage>
</organism>
<dbReference type="Pfam" id="PF02469">
    <property type="entry name" value="Fasciclin"/>
    <property type="match status" value="2"/>
</dbReference>
<keyword evidence="4" id="KW-1185">Reference proteome</keyword>
<sequence length="368" mass="40804">MKVIQYLAVALFAALAVFAQNETTPNATIFELLSTNNRTLRTARFIDLLNSDAGYRPVIDLLSNSTANLTVFVPNDNTLNRISRAYRSYNQAHNISSTSEYPPANWSYHNVTVLDVLQYHVVNESFLLTNLTTGNVTVAFSMLSNSSINHYINSTLPLLIQPNATYENATNQTWLDTNAKYLRFHVSNGVNSSTVINNDLNATNGHVNIIQSGKYMLHTLLIPPLEPSVVIPEVRNVSYLAEALRKYPMLNETLNNATNFTIFAPDSKSFQLSQAEGMNNDTLRQLALSHIVYGLYFTTNFTQNATINNGEFNLTTFNNNATLPASVNATSSQITLNGTAKVIRSNILFNNGIMHIIDRPLNITNATA</sequence>
<dbReference type="Proteomes" id="UP000242254">
    <property type="component" value="Unassembled WGS sequence"/>
</dbReference>
<feature type="domain" description="FAS1" evidence="2">
    <location>
        <begin position="26"/>
        <end position="214"/>
    </location>
</feature>
<name>A0A2G4SJ01_RHIZD</name>
<dbReference type="InterPro" id="IPR036378">
    <property type="entry name" value="FAS1_dom_sf"/>
</dbReference>
<evidence type="ECO:0000313" key="4">
    <source>
        <dbReference type="Proteomes" id="UP000242254"/>
    </source>
</evidence>
<dbReference type="InterPro" id="IPR000782">
    <property type="entry name" value="FAS1_domain"/>
</dbReference>
<feature type="signal peptide" evidence="1">
    <location>
        <begin position="1"/>
        <end position="19"/>
    </location>
</feature>
<keyword evidence="1" id="KW-0732">Signal</keyword>
<accession>A0A2G4SJ01</accession>
<dbReference type="InterPro" id="IPR050904">
    <property type="entry name" value="Adhesion/Biosynth-related"/>
</dbReference>
<dbReference type="GeneID" id="35441399"/>
<reference evidence="3 4" key="1">
    <citation type="journal article" date="2016" name="Proc. Natl. Acad. Sci. U.S.A.">
        <title>Lipid metabolic changes in an early divergent fungus govern the establishment of a mutualistic symbiosis with endobacteria.</title>
        <authorList>
            <person name="Lastovetsky O.A."/>
            <person name="Gaspar M.L."/>
            <person name="Mondo S.J."/>
            <person name="LaButti K.M."/>
            <person name="Sandor L."/>
            <person name="Grigoriev I.V."/>
            <person name="Henry S.A."/>
            <person name="Pawlowska T.E."/>
        </authorList>
    </citation>
    <scope>NUCLEOTIDE SEQUENCE [LARGE SCALE GENOMIC DNA]</scope>
    <source>
        <strain evidence="3 4">ATCC 52813</strain>
    </source>
</reference>
<gene>
    <name evidence="3" type="ORF">RHIMIDRAFT_247444</name>
</gene>
<evidence type="ECO:0000313" key="3">
    <source>
        <dbReference type="EMBL" id="PHZ08732.1"/>
    </source>
</evidence>
<dbReference type="RefSeq" id="XP_023462440.1">
    <property type="nucleotide sequence ID" value="XM_023610409.1"/>
</dbReference>
<dbReference type="AlphaFoldDB" id="A0A2G4SJ01"/>
<dbReference type="EMBL" id="KZ303862">
    <property type="protein sequence ID" value="PHZ08732.1"/>
    <property type="molecule type" value="Genomic_DNA"/>
</dbReference>